<dbReference type="EMBL" id="JACXXJ020000004">
    <property type="protein sequence ID" value="MBF2714394.1"/>
    <property type="molecule type" value="Genomic_DNA"/>
</dbReference>
<reference evidence="1" key="1">
    <citation type="submission" date="2020-11" db="EMBL/GenBank/DDBJ databases">
        <title>Agrobacterium vitis strain K377 genome.</title>
        <authorList>
            <person name="Xi H."/>
        </authorList>
    </citation>
    <scope>NUCLEOTIDE SEQUENCE</scope>
    <source>
        <strain evidence="1">K377</strain>
        <plasmid evidence="1">unnamed3</plasmid>
    </source>
</reference>
<evidence type="ECO:0000313" key="2">
    <source>
        <dbReference type="Proteomes" id="UP000655037"/>
    </source>
</evidence>
<dbReference type="AlphaFoldDB" id="A0AAE2UVV6"/>
<organism evidence="1 2">
    <name type="scientific">Agrobacterium vitis</name>
    <name type="common">Rhizobium vitis</name>
    <dbReference type="NCBI Taxonomy" id="373"/>
    <lineage>
        <taxon>Bacteria</taxon>
        <taxon>Pseudomonadati</taxon>
        <taxon>Pseudomonadota</taxon>
        <taxon>Alphaproteobacteria</taxon>
        <taxon>Hyphomicrobiales</taxon>
        <taxon>Rhizobiaceae</taxon>
        <taxon>Rhizobium/Agrobacterium group</taxon>
        <taxon>Agrobacterium</taxon>
    </lineage>
</organism>
<evidence type="ECO:0000313" key="1">
    <source>
        <dbReference type="EMBL" id="MBF2714394.1"/>
    </source>
</evidence>
<dbReference type="RefSeq" id="WP_194416330.1">
    <property type="nucleotide sequence ID" value="NZ_JACXXJ020000004.1"/>
</dbReference>
<name>A0AAE2UVV6_AGRVI</name>
<proteinExistence type="predicted"/>
<keyword evidence="1" id="KW-0614">Plasmid</keyword>
<gene>
    <name evidence="1" type="ORF">IEI95_009180</name>
</gene>
<dbReference type="Proteomes" id="UP000655037">
    <property type="component" value="Unassembled WGS sequence"/>
</dbReference>
<protein>
    <submittedName>
        <fullName evidence="1">Uncharacterized protein</fullName>
    </submittedName>
</protein>
<comment type="caution">
    <text evidence="1">The sequence shown here is derived from an EMBL/GenBank/DDBJ whole genome shotgun (WGS) entry which is preliminary data.</text>
</comment>
<accession>A0AAE2UVV6</accession>
<sequence>MTSQIVHCAVYNARVLYALHLRSILIHCDFSGQVVRLALTSRLPLSIAPAASETAHIVSENWLRAALKLARNVSNSAAKG</sequence>
<geneLocation type="plasmid" evidence="1">
    <name>unnamed3</name>
</geneLocation>